<dbReference type="PANTHER" id="PTHR46929">
    <property type="entry name" value="EXPRESSED PROTEIN"/>
    <property type="match status" value="1"/>
</dbReference>
<evidence type="ECO:0000313" key="2">
    <source>
        <dbReference type="EMBL" id="KAK4432976.1"/>
    </source>
</evidence>
<dbReference type="InterPro" id="IPR024752">
    <property type="entry name" value="Myb/SANT-like_dom"/>
</dbReference>
<gene>
    <name evidence="2" type="ORF">Salat_1059800</name>
</gene>
<evidence type="ECO:0000313" key="3">
    <source>
        <dbReference type="Proteomes" id="UP001293254"/>
    </source>
</evidence>
<protein>
    <recommendedName>
        <fullName evidence="1">Myb/SANT-like domain-containing protein</fullName>
    </recommendedName>
</protein>
<organism evidence="2 3">
    <name type="scientific">Sesamum alatum</name>
    <dbReference type="NCBI Taxonomy" id="300844"/>
    <lineage>
        <taxon>Eukaryota</taxon>
        <taxon>Viridiplantae</taxon>
        <taxon>Streptophyta</taxon>
        <taxon>Embryophyta</taxon>
        <taxon>Tracheophyta</taxon>
        <taxon>Spermatophyta</taxon>
        <taxon>Magnoliopsida</taxon>
        <taxon>eudicotyledons</taxon>
        <taxon>Gunneridae</taxon>
        <taxon>Pentapetalae</taxon>
        <taxon>asterids</taxon>
        <taxon>lamiids</taxon>
        <taxon>Lamiales</taxon>
        <taxon>Pedaliaceae</taxon>
        <taxon>Sesamum</taxon>
    </lineage>
</organism>
<keyword evidence="3" id="KW-1185">Reference proteome</keyword>
<proteinExistence type="predicted"/>
<dbReference type="AlphaFoldDB" id="A0AAE1YNE3"/>
<name>A0AAE1YNE3_9LAMI</name>
<accession>A0AAE1YNE3</accession>
<sequence length="284" mass="32342">MTWSAEMDEILLDAFVAEDEKGNRHDGTWTSTTFDNIVKECVEKFGHVIDKENVKNRQRTLKTNFAACYDAFRGHSGFAWNPESQLFEAELEVWKEIIEANSNAAKWRYTRIQNYDKLERLFAKDRAKGKGAVSAKEKSRQWREEENVDLTNSSIHEVESPDICVEPNSNSPTYASKKQIEIINLGIIGVADALKEGNAIAKEGLLIAERKVALAEKSRPRIYSEEELVVELQNIGVPSTLFVNVVLYFLKNPVEMRAFFALPSPMRLEMIYKLVFDTNKGADI</sequence>
<dbReference type="Proteomes" id="UP001293254">
    <property type="component" value="Unassembled WGS sequence"/>
</dbReference>
<reference evidence="2" key="1">
    <citation type="submission" date="2020-06" db="EMBL/GenBank/DDBJ databases">
        <authorList>
            <person name="Li T."/>
            <person name="Hu X."/>
            <person name="Zhang T."/>
            <person name="Song X."/>
            <person name="Zhang H."/>
            <person name="Dai N."/>
            <person name="Sheng W."/>
            <person name="Hou X."/>
            <person name="Wei L."/>
        </authorList>
    </citation>
    <scope>NUCLEOTIDE SEQUENCE</scope>
    <source>
        <strain evidence="2">3651</strain>
        <tissue evidence="2">Leaf</tissue>
    </source>
</reference>
<dbReference type="EMBL" id="JACGWO010000003">
    <property type="protein sequence ID" value="KAK4432976.1"/>
    <property type="molecule type" value="Genomic_DNA"/>
</dbReference>
<reference evidence="2" key="2">
    <citation type="journal article" date="2024" name="Plant">
        <title>Genomic evolution and insights into agronomic trait innovations of Sesamum species.</title>
        <authorList>
            <person name="Miao H."/>
            <person name="Wang L."/>
            <person name="Qu L."/>
            <person name="Liu H."/>
            <person name="Sun Y."/>
            <person name="Le M."/>
            <person name="Wang Q."/>
            <person name="Wei S."/>
            <person name="Zheng Y."/>
            <person name="Lin W."/>
            <person name="Duan Y."/>
            <person name="Cao H."/>
            <person name="Xiong S."/>
            <person name="Wang X."/>
            <person name="Wei L."/>
            <person name="Li C."/>
            <person name="Ma Q."/>
            <person name="Ju M."/>
            <person name="Zhao R."/>
            <person name="Li G."/>
            <person name="Mu C."/>
            <person name="Tian Q."/>
            <person name="Mei H."/>
            <person name="Zhang T."/>
            <person name="Gao T."/>
            <person name="Zhang H."/>
        </authorList>
    </citation>
    <scope>NUCLEOTIDE SEQUENCE</scope>
    <source>
        <strain evidence="2">3651</strain>
    </source>
</reference>
<dbReference type="PANTHER" id="PTHR46929:SF4">
    <property type="entry name" value="MYB_SANT-LIKE DOMAIN-CONTAINING PROTEIN"/>
    <property type="match status" value="1"/>
</dbReference>
<feature type="domain" description="Myb/SANT-like" evidence="1">
    <location>
        <begin position="2"/>
        <end position="96"/>
    </location>
</feature>
<dbReference type="Pfam" id="PF12776">
    <property type="entry name" value="Myb_DNA-bind_3"/>
    <property type="match status" value="1"/>
</dbReference>
<comment type="caution">
    <text evidence="2">The sequence shown here is derived from an EMBL/GenBank/DDBJ whole genome shotgun (WGS) entry which is preliminary data.</text>
</comment>
<evidence type="ECO:0000259" key="1">
    <source>
        <dbReference type="Pfam" id="PF12776"/>
    </source>
</evidence>